<dbReference type="Pfam" id="PF18082">
    <property type="entry name" value="NAT_N"/>
    <property type="match status" value="1"/>
</dbReference>
<gene>
    <name evidence="3" type="ORF">ITX44_36130</name>
</gene>
<evidence type="ECO:0000313" key="4">
    <source>
        <dbReference type="Proteomes" id="UP000749040"/>
    </source>
</evidence>
<dbReference type="EMBL" id="JADKYB010000029">
    <property type="protein sequence ID" value="MBM9509891.1"/>
    <property type="molecule type" value="Genomic_DNA"/>
</dbReference>
<name>A0ABS2U5B0_9ACTN</name>
<keyword evidence="4" id="KW-1185">Reference proteome</keyword>
<evidence type="ECO:0000313" key="3">
    <source>
        <dbReference type="EMBL" id="MBM9509891.1"/>
    </source>
</evidence>
<protein>
    <submittedName>
        <fullName evidence="3">DUF5596 domain-containing protein</fullName>
    </submittedName>
</protein>
<dbReference type="Gene3D" id="3.40.630.120">
    <property type="match status" value="1"/>
</dbReference>
<organism evidence="3 4">
    <name type="scientific">Actinacidiphila acididurans</name>
    <dbReference type="NCBI Taxonomy" id="2784346"/>
    <lineage>
        <taxon>Bacteria</taxon>
        <taxon>Bacillati</taxon>
        <taxon>Actinomycetota</taxon>
        <taxon>Actinomycetes</taxon>
        <taxon>Kitasatosporales</taxon>
        <taxon>Streptomycetaceae</taxon>
        <taxon>Actinacidiphila</taxon>
    </lineage>
</organism>
<dbReference type="Pfam" id="PF18164">
    <property type="entry name" value="GNAT_C"/>
    <property type="match status" value="1"/>
</dbReference>
<proteinExistence type="predicted"/>
<comment type="caution">
    <text evidence="3">The sequence shown here is derived from an EMBL/GenBank/DDBJ whole genome shotgun (WGS) entry which is preliminary data.</text>
</comment>
<feature type="domain" description="N-acyltransferase N-terminal" evidence="1">
    <location>
        <begin position="17"/>
        <end position="151"/>
    </location>
</feature>
<evidence type="ECO:0000259" key="1">
    <source>
        <dbReference type="Pfam" id="PF18082"/>
    </source>
</evidence>
<dbReference type="InterPro" id="IPR041273">
    <property type="entry name" value="NAT_N"/>
</dbReference>
<dbReference type="InterPro" id="IPR041644">
    <property type="entry name" value="GNAT_C"/>
</dbReference>
<dbReference type="Proteomes" id="UP000749040">
    <property type="component" value="Unassembled WGS sequence"/>
</dbReference>
<sequence>MAAELPRADVRLPHGEALAEVLLDLAVAHEDINPVVGAREQLGADPVLAELLERCVRTFVRDMGVVGGGPQLGPRLPALPSGTGPAGHWFALLVFAATVRHTLAFHLRRGIPAEVSRRTFADVGRQCAVHYRRHGTPGIVNTSWLTRHFRGVLYHLGRLQYERTRLGGRTGRAVAEAGGPAGPGDLSLNVHIPDFSGPLTPVACDESVERARAFFARHFSDGPHTVATCHSWLLDPQLAERLPAGSNIVRFQRRFRLLPVGEAPDDDAPLRFVFGTSDRPLSDLPRVTALQRAVTDHLMSGGHWYGGTGWFAL</sequence>
<accession>A0ABS2U5B0</accession>
<feature type="domain" description="GNAT-like C-terminal" evidence="2">
    <location>
        <begin position="153"/>
        <end position="311"/>
    </location>
</feature>
<evidence type="ECO:0000259" key="2">
    <source>
        <dbReference type="Pfam" id="PF18164"/>
    </source>
</evidence>
<reference evidence="3 4" key="1">
    <citation type="submission" date="2021-01" db="EMBL/GenBank/DDBJ databases">
        <title>Streptomyces acididurans sp. nov., isolated from a peat swamp forest soil.</title>
        <authorList>
            <person name="Chantavorakit T."/>
            <person name="Duangmal K."/>
        </authorList>
    </citation>
    <scope>NUCLEOTIDE SEQUENCE [LARGE SCALE GENOMIC DNA]</scope>
    <source>
        <strain evidence="3 4">KK5PA1</strain>
    </source>
</reference>